<proteinExistence type="predicted"/>
<organism evidence="1 2">
    <name type="scientific">Meloidogyne incognita</name>
    <name type="common">Southern root-knot nematode worm</name>
    <name type="synonym">Oxyuris incognita</name>
    <dbReference type="NCBI Taxonomy" id="6306"/>
    <lineage>
        <taxon>Eukaryota</taxon>
        <taxon>Metazoa</taxon>
        <taxon>Ecdysozoa</taxon>
        <taxon>Nematoda</taxon>
        <taxon>Chromadorea</taxon>
        <taxon>Rhabditida</taxon>
        <taxon>Tylenchina</taxon>
        <taxon>Tylenchomorpha</taxon>
        <taxon>Tylenchoidea</taxon>
        <taxon>Meloidogynidae</taxon>
        <taxon>Meloidogyninae</taxon>
        <taxon>Meloidogyne</taxon>
        <taxon>Meloidogyne incognita group</taxon>
    </lineage>
</organism>
<reference evidence="2" key="1">
    <citation type="submission" date="2022-11" db="UniProtKB">
        <authorList>
            <consortium name="WormBaseParasite"/>
        </authorList>
    </citation>
    <scope>IDENTIFICATION</scope>
</reference>
<evidence type="ECO:0000313" key="2">
    <source>
        <dbReference type="WBParaSite" id="Minc3s03272g33363"/>
    </source>
</evidence>
<sequence>MNERIIRKIILFIISFIRCIRRLQNSTPLTELPILSKAGDHKAIPIIFGTTTIITPETPDFAGNPTWKANWPEYSSKKEHRGMVWNQYNVLLHSLTCNFQRAELEIKV</sequence>
<dbReference type="AlphaFoldDB" id="A0A914MZT2"/>
<dbReference type="Proteomes" id="UP000887563">
    <property type="component" value="Unplaced"/>
</dbReference>
<name>A0A914MZT2_MELIC</name>
<keyword evidence="1" id="KW-1185">Reference proteome</keyword>
<accession>A0A914MZT2</accession>
<dbReference type="WBParaSite" id="Minc3s03272g33363">
    <property type="protein sequence ID" value="Minc3s03272g33363"/>
    <property type="gene ID" value="Minc3s03272g33363"/>
</dbReference>
<evidence type="ECO:0000313" key="1">
    <source>
        <dbReference type="Proteomes" id="UP000887563"/>
    </source>
</evidence>
<protein>
    <submittedName>
        <fullName evidence="2">Candidate secreted effector</fullName>
    </submittedName>
</protein>